<evidence type="ECO:0000313" key="1">
    <source>
        <dbReference type="EMBL" id="KAI0503455.1"/>
    </source>
</evidence>
<name>A0A8T3B378_DENNO</name>
<dbReference type="AlphaFoldDB" id="A0A8T3B378"/>
<sequence>MPAPLVCCRSELSHLFLMFHQTTACDEGNWIGGERKCQQRWNWQDNEEAVRYRILMAIVDNQTGSKHLECITFTLHCISFSGNQTTPKSGFTAKRAKQSLFPNPLSKQPLLSPFFY</sequence>
<comment type="caution">
    <text evidence="1">The sequence shown here is derived from an EMBL/GenBank/DDBJ whole genome shotgun (WGS) entry which is preliminary data.</text>
</comment>
<gene>
    <name evidence="1" type="ORF">KFK09_014389</name>
</gene>
<organism evidence="1 2">
    <name type="scientific">Dendrobium nobile</name>
    <name type="common">Orchid</name>
    <dbReference type="NCBI Taxonomy" id="94219"/>
    <lineage>
        <taxon>Eukaryota</taxon>
        <taxon>Viridiplantae</taxon>
        <taxon>Streptophyta</taxon>
        <taxon>Embryophyta</taxon>
        <taxon>Tracheophyta</taxon>
        <taxon>Spermatophyta</taxon>
        <taxon>Magnoliopsida</taxon>
        <taxon>Liliopsida</taxon>
        <taxon>Asparagales</taxon>
        <taxon>Orchidaceae</taxon>
        <taxon>Epidendroideae</taxon>
        <taxon>Malaxideae</taxon>
        <taxon>Dendrobiinae</taxon>
        <taxon>Dendrobium</taxon>
    </lineage>
</organism>
<keyword evidence="2" id="KW-1185">Reference proteome</keyword>
<accession>A0A8T3B378</accession>
<dbReference type="Proteomes" id="UP000829196">
    <property type="component" value="Unassembled WGS sequence"/>
</dbReference>
<protein>
    <submittedName>
        <fullName evidence="1">Uncharacterized protein</fullName>
    </submittedName>
</protein>
<reference evidence="1" key="1">
    <citation type="journal article" date="2022" name="Front. Genet.">
        <title>Chromosome-Scale Assembly of the Dendrobium nobile Genome Provides Insights Into the Molecular Mechanism of the Biosynthesis of the Medicinal Active Ingredient of Dendrobium.</title>
        <authorList>
            <person name="Xu Q."/>
            <person name="Niu S.-C."/>
            <person name="Li K.-L."/>
            <person name="Zheng P.-J."/>
            <person name="Zhang X.-J."/>
            <person name="Jia Y."/>
            <person name="Liu Y."/>
            <person name="Niu Y.-X."/>
            <person name="Yu L.-H."/>
            <person name="Chen D.-F."/>
            <person name="Zhang G.-Q."/>
        </authorList>
    </citation>
    <scope>NUCLEOTIDE SEQUENCE</scope>
    <source>
        <tissue evidence="1">Leaf</tissue>
    </source>
</reference>
<evidence type="ECO:0000313" key="2">
    <source>
        <dbReference type="Proteomes" id="UP000829196"/>
    </source>
</evidence>
<proteinExistence type="predicted"/>
<dbReference type="EMBL" id="JAGYWB010000011">
    <property type="protein sequence ID" value="KAI0503455.1"/>
    <property type="molecule type" value="Genomic_DNA"/>
</dbReference>